<dbReference type="EMBL" id="JAOQKE010000005">
    <property type="protein sequence ID" value="MCU6725080.1"/>
    <property type="molecule type" value="Genomic_DNA"/>
</dbReference>
<dbReference type="SMART" id="SM00226">
    <property type="entry name" value="LMWPc"/>
    <property type="match status" value="1"/>
</dbReference>
<dbReference type="Gene3D" id="3.40.50.2300">
    <property type="match status" value="1"/>
</dbReference>
<keyword evidence="3" id="KW-0904">Protein phosphatase</keyword>
<feature type="domain" description="Phosphotyrosine protein phosphatase I" evidence="4">
    <location>
        <begin position="5"/>
        <end position="148"/>
    </location>
</feature>
<reference evidence="5 6" key="1">
    <citation type="journal article" date="2021" name="ISME Commun">
        <title>Automated analysis of genomic sequences facilitates high-throughput and comprehensive description of bacteria.</title>
        <authorList>
            <person name="Hitch T.C.A."/>
        </authorList>
    </citation>
    <scope>NUCLEOTIDE SEQUENCE [LARGE SCALE GENOMIC DNA]</scope>
    <source>
        <strain evidence="5 6">Sanger_29</strain>
    </source>
</reference>
<dbReference type="PANTHER" id="PTHR11717:SF31">
    <property type="entry name" value="LOW MOLECULAR WEIGHT PROTEIN-TYROSINE-PHOSPHATASE ETP-RELATED"/>
    <property type="match status" value="1"/>
</dbReference>
<organism evidence="5 6">
    <name type="scientific">Muricoprocola aceti</name>
    <dbReference type="NCBI Taxonomy" id="2981772"/>
    <lineage>
        <taxon>Bacteria</taxon>
        <taxon>Bacillati</taxon>
        <taxon>Bacillota</taxon>
        <taxon>Clostridia</taxon>
        <taxon>Lachnospirales</taxon>
        <taxon>Lachnospiraceae</taxon>
        <taxon>Muricoprocola</taxon>
    </lineage>
</organism>
<evidence type="ECO:0000259" key="4">
    <source>
        <dbReference type="SMART" id="SM00226"/>
    </source>
</evidence>
<dbReference type="PRINTS" id="PR00719">
    <property type="entry name" value="LMWPTPASE"/>
</dbReference>
<accession>A0ABT2SKQ2</accession>
<dbReference type="InterPro" id="IPR023485">
    <property type="entry name" value="Ptyr_pPase"/>
</dbReference>
<evidence type="ECO:0000313" key="6">
    <source>
        <dbReference type="Proteomes" id="UP001652338"/>
    </source>
</evidence>
<dbReference type="Proteomes" id="UP001652338">
    <property type="component" value="Unassembled WGS sequence"/>
</dbReference>
<proteinExistence type="inferred from homology"/>
<evidence type="ECO:0000313" key="5">
    <source>
        <dbReference type="EMBL" id="MCU6725080.1"/>
    </source>
</evidence>
<name>A0ABT2SKQ2_9FIRM</name>
<protein>
    <submittedName>
        <fullName evidence="5">Phosphotyrosine protein phosphatase</fullName>
    </submittedName>
</protein>
<evidence type="ECO:0000256" key="2">
    <source>
        <dbReference type="ARBA" id="ARBA00022801"/>
    </source>
</evidence>
<gene>
    <name evidence="5" type="ORF">OCV47_06910</name>
</gene>
<dbReference type="PANTHER" id="PTHR11717">
    <property type="entry name" value="LOW MOLECULAR WEIGHT PROTEIN TYROSINE PHOSPHATASE"/>
    <property type="match status" value="1"/>
</dbReference>
<dbReference type="InterPro" id="IPR036196">
    <property type="entry name" value="Ptyr_pPase_sf"/>
</dbReference>
<dbReference type="RefSeq" id="WP_117449212.1">
    <property type="nucleotide sequence ID" value="NZ_JAOQKE010000005.1"/>
</dbReference>
<dbReference type="SUPFAM" id="SSF52788">
    <property type="entry name" value="Phosphotyrosine protein phosphatases I"/>
    <property type="match status" value="1"/>
</dbReference>
<comment type="similarity">
    <text evidence="1">Belongs to the low molecular weight phosphotyrosine protein phosphatase family.</text>
</comment>
<keyword evidence="2" id="KW-0378">Hydrolase</keyword>
<evidence type="ECO:0000256" key="1">
    <source>
        <dbReference type="ARBA" id="ARBA00011063"/>
    </source>
</evidence>
<dbReference type="Pfam" id="PF01451">
    <property type="entry name" value="LMWPc"/>
    <property type="match status" value="1"/>
</dbReference>
<keyword evidence="6" id="KW-1185">Reference proteome</keyword>
<dbReference type="InterPro" id="IPR017867">
    <property type="entry name" value="Tyr_phospatase_low_mol_wt"/>
</dbReference>
<comment type="caution">
    <text evidence="5">The sequence shown here is derived from an EMBL/GenBank/DDBJ whole genome shotgun (WGS) entry which is preliminary data.</text>
</comment>
<evidence type="ECO:0000256" key="3">
    <source>
        <dbReference type="ARBA" id="ARBA00022912"/>
    </source>
</evidence>
<sequence>MKKYDKVLFVSHSDTCRGPMAEAILQHKLLLEDILVDSKGMIVLFPEPVNPKARDVLVQHNLELEEHEAVQFSADDFDERTLILTMEKTQKEKIQEEYGEQVRNLYTISEYSKMEDEEDIYDPHGKALEEYGHCFDVLEIIISKLTNVLLQEDEEHDSSSM</sequence>
<dbReference type="InterPro" id="IPR050438">
    <property type="entry name" value="LMW_PTPase"/>
</dbReference>